<proteinExistence type="inferred from homology"/>
<keyword evidence="2" id="KW-0813">Transport</keyword>
<name>A0A699ZT63_HAELA</name>
<dbReference type="Pfam" id="PF06046">
    <property type="entry name" value="Sec6"/>
    <property type="match status" value="1"/>
</dbReference>
<dbReference type="InterPro" id="IPR010326">
    <property type="entry name" value="EXOC3/Sec6"/>
</dbReference>
<feature type="non-terminal residue" evidence="4">
    <location>
        <position position="420"/>
    </location>
</feature>
<evidence type="ECO:0000313" key="4">
    <source>
        <dbReference type="EMBL" id="GFH25541.1"/>
    </source>
</evidence>
<dbReference type="Gene3D" id="1.10.357.70">
    <property type="entry name" value="Exocyst complex component Sec6, C-terminal domain"/>
    <property type="match status" value="1"/>
</dbReference>
<dbReference type="PANTHER" id="PTHR21292">
    <property type="entry name" value="EXOCYST COMPLEX COMPONENT SEC6-RELATED"/>
    <property type="match status" value="1"/>
</dbReference>
<dbReference type="GO" id="GO:0000145">
    <property type="term" value="C:exocyst"/>
    <property type="evidence" value="ECO:0007669"/>
    <property type="project" value="InterPro"/>
</dbReference>
<sequence length="420" mass="47634">RLAAAYDFVLPCFPPRHNIFDTIFQLHHVQVATVIDTIGQRANSLSTQGALRIMEFVRKYMTTLRGLGVEEQLVRLPVSPTTDPDTPPGLTLLMSSYISKMERTVTSWYNNIMVVDLEYEPKPGPSGKLRTAGVTDFFRIMNEEIEVIRSIDDHGDVMFQTAQMALRIMRGFQAEQTKVISDTELQLSFEMFCALLNNNVECHDQSLEFVEEVQEQLDEEYRDKLDQVDEVCRGFLDVAKVAMARAVVVMFNDPGMSGQLIALYSRPEWLSGKTTTTLIATIKDYMADVQRFVEPSFVKRVAEAALEELGRRAVNMFTAGVLQVTAGLVSRMEADEVELDSYFKDFVKPDRRHKLMQTLTHMRTLVSCPTVPDVVSAYRELVATHVTFSFDLLQKIVEARGTFGGFEKKHTRDVLAQCKE</sequence>
<dbReference type="EMBL" id="BLLF01002843">
    <property type="protein sequence ID" value="GFH25541.1"/>
    <property type="molecule type" value="Genomic_DNA"/>
</dbReference>
<keyword evidence="3" id="KW-0268">Exocytosis</keyword>
<reference evidence="4 5" key="1">
    <citation type="submission" date="2020-02" db="EMBL/GenBank/DDBJ databases">
        <title>Draft genome sequence of Haematococcus lacustris strain NIES-144.</title>
        <authorList>
            <person name="Morimoto D."/>
            <person name="Nakagawa S."/>
            <person name="Yoshida T."/>
            <person name="Sawayama S."/>
        </authorList>
    </citation>
    <scope>NUCLEOTIDE SEQUENCE [LARGE SCALE GENOMIC DNA]</scope>
    <source>
        <strain evidence="4 5">NIES-144</strain>
    </source>
</reference>
<comment type="caution">
    <text evidence="4">The sequence shown here is derived from an EMBL/GenBank/DDBJ whole genome shotgun (WGS) entry which is preliminary data.</text>
</comment>
<accession>A0A699ZT63</accession>
<dbReference type="PANTHER" id="PTHR21292:SF1">
    <property type="entry name" value="EXOCYST COMPLEX COMPONENT 3"/>
    <property type="match status" value="1"/>
</dbReference>
<comment type="similarity">
    <text evidence="1">Belongs to the SEC6 family.</text>
</comment>
<dbReference type="GO" id="GO:0000149">
    <property type="term" value="F:SNARE binding"/>
    <property type="evidence" value="ECO:0007669"/>
    <property type="project" value="TreeGrafter"/>
</dbReference>
<evidence type="ECO:0000256" key="1">
    <source>
        <dbReference type="ARBA" id="ARBA00009447"/>
    </source>
</evidence>
<dbReference type="Gene3D" id="1.10.357.50">
    <property type="match status" value="1"/>
</dbReference>
<dbReference type="InterPro" id="IPR042532">
    <property type="entry name" value="EXOC3/Sec6_C"/>
</dbReference>
<dbReference type="Proteomes" id="UP000485058">
    <property type="component" value="Unassembled WGS sequence"/>
</dbReference>
<evidence type="ECO:0000256" key="3">
    <source>
        <dbReference type="ARBA" id="ARBA00022483"/>
    </source>
</evidence>
<dbReference type="GO" id="GO:0051601">
    <property type="term" value="P:exocyst localization"/>
    <property type="evidence" value="ECO:0007669"/>
    <property type="project" value="TreeGrafter"/>
</dbReference>
<keyword evidence="5" id="KW-1185">Reference proteome</keyword>
<gene>
    <name evidence="4" type="ORF">HaLaN_23522</name>
</gene>
<protein>
    <submittedName>
        <fullName evidence="4">Uncharacterized protein</fullName>
    </submittedName>
</protein>
<dbReference type="AlphaFoldDB" id="A0A699ZT63"/>
<feature type="non-terminal residue" evidence="4">
    <location>
        <position position="1"/>
    </location>
</feature>
<evidence type="ECO:0000256" key="2">
    <source>
        <dbReference type="ARBA" id="ARBA00022448"/>
    </source>
</evidence>
<evidence type="ECO:0000313" key="5">
    <source>
        <dbReference type="Proteomes" id="UP000485058"/>
    </source>
</evidence>
<organism evidence="4 5">
    <name type="scientific">Haematococcus lacustris</name>
    <name type="common">Green alga</name>
    <name type="synonym">Haematococcus pluvialis</name>
    <dbReference type="NCBI Taxonomy" id="44745"/>
    <lineage>
        <taxon>Eukaryota</taxon>
        <taxon>Viridiplantae</taxon>
        <taxon>Chlorophyta</taxon>
        <taxon>core chlorophytes</taxon>
        <taxon>Chlorophyceae</taxon>
        <taxon>CS clade</taxon>
        <taxon>Chlamydomonadales</taxon>
        <taxon>Haematococcaceae</taxon>
        <taxon>Haematococcus</taxon>
    </lineage>
</organism>
<dbReference type="GO" id="GO:0006887">
    <property type="term" value="P:exocytosis"/>
    <property type="evidence" value="ECO:0007669"/>
    <property type="project" value="UniProtKB-KW"/>
</dbReference>